<feature type="compositionally biased region" description="Polar residues" evidence="1">
    <location>
        <begin position="550"/>
        <end position="559"/>
    </location>
</feature>
<feature type="compositionally biased region" description="Low complexity" evidence="1">
    <location>
        <begin position="209"/>
        <end position="226"/>
    </location>
</feature>
<feature type="compositionally biased region" description="Polar residues" evidence="1">
    <location>
        <begin position="105"/>
        <end position="116"/>
    </location>
</feature>
<feature type="compositionally biased region" description="Basic and acidic residues" evidence="1">
    <location>
        <begin position="278"/>
        <end position="293"/>
    </location>
</feature>
<feature type="compositionally biased region" description="Basic and acidic residues" evidence="1">
    <location>
        <begin position="25"/>
        <end position="34"/>
    </location>
</feature>
<feature type="compositionally biased region" description="Pro residues" evidence="1">
    <location>
        <begin position="404"/>
        <end position="425"/>
    </location>
</feature>
<organism evidence="2 3">
    <name type="scientific">Phyllosticta capitalensis</name>
    <dbReference type="NCBI Taxonomy" id="121624"/>
    <lineage>
        <taxon>Eukaryota</taxon>
        <taxon>Fungi</taxon>
        <taxon>Dikarya</taxon>
        <taxon>Ascomycota</taxon>
        <taxon>Pezizomycotina</taxon>
        <taxon>Dothideomycetes</taxon>
        <taxon>Dothideomycetes incertae sedis</taxon>
        <taxon>Botryosphaeriales</taxon>
        <taxon>Phyllostictaceae</taxon>
        <taxon>Phyllosticta</taxon>
    </lineage>
</organism>
<reference evidence="2 3" key="1">
    <citation type="submission" date="2024-04" db="EMBL/GenBank/DDBJ databases">
        <title>Phyllosticta paracitricarpa is synonymous to the EU quarantine fungus P. citricarpa based on phylogenomic analyses.</title>
        <authorList>
            <consortium name="Lawrence Berkeley National Laboratory"/>
            <person name="Van Ingen-Buijs V.A."/>
            <person name="Van Westerhoven A.C."/>
            <person name="Haridas S."/>
            <person name="Skiadas P."/>
            <person name="Martin F."/>
            <person name="Groenewald J.Z."/>
            <person name="Crous P.W."/>
            <person name="Seidl M.F."/>
        </authorList>
    </citation>
    <scope>NUCLEOTIDE SEQUENCE [LARGE SCALE GENOMIC DNA]</scope>
    <source>
        <strain evidence="2 3">CBS 123374</strain>
    </source>
</reference>
<protein>
    <submittedName>
        <fullName evidence="2">Uncharacterized protein</fullName>
    </submittedName>
</protein>
<feature type="compositionally biased region" description="Polar residues" evidence="1">
    <location>
        <begin position="175"/>
        <end position="184"/>
    </location>
</feature>
<dbReference type="EMBL" id="JBBWRZ010000005">
    <property type="protein sequence ID" value="KAK8235341.1"/>
    <property type="molecule type" value="Genomic_DNA"/>
</dbReference>
<feature type="region of interest" description="Disordered" evidence="1">
    <location>
        <begin position="25"/>
        <end position="368"/>
    </location>
</feature>
<accession>A0ABR1YPF6</accession>
<evidence type="ECO:0000313" key="2">
    <source>
        <dbReference type="EMBL" id="KAK8235341.1"/>
    </source>
</evidence>
<name>A0ABR1YPF6_9PEZI</name>
<feature type="compositionally biased region" description="Basic and acidic residues" evidence="1">
    <location>
        <begin position="535"/>
        <end position="548"/>
    </location>
</feature>
<dbReference type="Proteomes" id="UP001492380">
    <property type="component" value="Unassembled WGS sequence"/>
</dbReference>
<evidence type="ECO:0000256" key="1">
    <source>
        <dbReference type="SAM" id="MobiDB-lite"/>
    </source>
</evidence>
<feature type="compositionally biased region" description="Pro residues" evidence="1">
    <location>
        <begin position="236"/>
        <end position="245"/>
    </location>
</feature>
<comment type="caution">
    <text evidence="2">The sequence shown here is derived from an EMBL/GenBank/DDBJ whole genome shotgun (WGS) entry which is preliminary data.</text>
</comment>
<feature type="compositionally biased region" description="Basic and acidic residues" evidence="1">
    <location>
        <begin position="82"/>
        <end position="95"/>
    </location>
</feature>
<gene>
    <name evidence="2" type="ORF">HDK90DRAFT_242125</name>
</gene>
<sequence length="571" mass="62954">MAQLLALDAKPTARRDIISAILSHYGDERDQYGDDHDDVLAAYYQASPTPAPLDRSSKPLPSVPSLTQLRDRARGGTAGAPAEKDDKDSTQEPRKRPPPLRLVKSNGSTATSAKTPSQSQSHSQSSTPPADVHSPPSTQHPERGRRHARGRLDDELPLPPPPPELPTKSHDSDNIMGSNKSKLQQDGAEPSRHRHHFSLRRKPVKKSSTPTAADPPATQPDAPLAAPHEETKVQPPQEPPAPPPKLQKVKSDEALKSSSSSSKHARGPSNAVSEPITETERHHAPEPSEDTVRIHRQRSNTPPSEPDQNEPITPPLKPEESVQLLPEPTPVPEESPSKWGLAKQSSNLNSDVDPKSNLHFRGKSSTGFDIFKTTSNELKATTPLSPVLSPTIESAPVPKENKPPTAPIKPPTPPKDTPPTSPPALPTHHLFNSRIRPRRTTAALLNRVHTACYHAHGRFHRSTQRFVPIDCMMCFSTPPDHQWTCTWCALRICQACRSKLDAVPRRNLESLIQGRLREWEKQRKQRDSMQPQRSSKAETVRVKGRERSSVIPSGKQTRQSRSEPFAAGSWD</sequence>
<proteinExistence type="predicted"/>
<evidence type="ECO:0000313" key="3">
    <source>
        <dbReference type="Proteomes" id="UP001492380"/>
    </source>
</evidence>
<feature type="region of interest" description="Disordered" evidence="1">
    <location>
        <begin position="381"/>
        <end position="429"/>
    </location>
</feature>
<feature type="region of interest" description="Disordered" evidence="1">
    <location>
        <begin position="520"/>
        <end position="571"/>
    </location>
</feature>
<feature type="compositionally biased region" description="Low complexity" evidence="1">
    <location>
        <begin position="117"/>
        <end position="126"/>
    </location>
</feature>
<feature type="compositionally biased region" description="Basic residues" evidence="1">
    <location>
        <begin position="192"/>
        <end position="205"/>
    </location>
</feature>
<keyword evidence="3" id="KW-1185">Reference proteome</keyword>